<evidence type="ECO:0000256" key="1">
    <source>
        <dbReference type="SAM" id="Coils"/>
    </source>
</evidence>
<keyword evidence="3" id="KW-1185">Reference proteome</keyword>
<proteinExistence type="predicted"/>
<dbReference type="OrthoDB" id="9988471at2"/>
<organism evidence="2 3">
    <name type="scientific">Williamsoniiplasma luminosum</name>
    <dbReference type="NCBI Taxonomy" id="214888"/>
    <lineage>
        <taxon>Bacteria</taxon>
        <taxon>Bacillati</taxon>
        <taxon>Mycoplasmatota</taxon>
        <taxon>Mollicutes</taxon>
        <taxon>Entomoplasmatales</taxon>
        <taxon>Williamsoniiplasma</taxon>
    </lineage>
</organism>
<sequence length="269" mass="32436">MRKKFVYIDLFKSLIEEEILLLKYNPDVNEDPKVKQMIHFWDSTHDIIAFNAWVKEEISKLELETFVPNDLDETREQDEFLWEMLLLKQNTLMDVILTFNYEYELVKKVKTFATWPEYERIRLAYLHQIRNFYDQFREELKEFNAPFFIHQGMKTVKEHIDKIPETVIRIDETLFASKDLHEYLSDLLDSLENLELSLNDQELEAANTIVNWMLYVAGILYNVLLMSEKFAIVEDKKRGIELTEQFYEIVEEREVRLEMLKMISDQPKN</sequence>
<feature type="coiled-coil region" evidence="1">
    <location>
        <begin position="184"/>
        <end position="211"/>
    </location>
</feature>
<keyword evidence="1" id="KW-0175">Coiled coil</keyword>
<dbReference type="KEGG" id="elj:ELUMI_v1c08500"/>
<evidence type="ECO:0000313" key="3">
    <source>
        <dbReference type="Proteomes" id="UP000232063"/>
    </source>
</evidence>
<dbReference type="Proteomes" id="UP000232063">
    <property type="component" value="Chromosome"/>
</dbReference>
<dbReference type="RefSeq" id="WP_025734777.1">
    <property type="nucleotide sequence ID" value="NZ_CP024963.1"/>
</dbReference>
<name>A0A2K8NXU3_9MOLU</name>
<accession>A0A2K8NXU3</accession>
<protein>
    <submittedName>
        <fullName evidence="2">Uncharacterized protein</fullName>
    </submittedName>
</protein>
<dbReference type="EMBL" id="CP024963">
    <property type="protein sequence ID" value="ATZ17571.1"/>
    <property type="molecule type" value="Genomic_DNA"/>
</dbReference>
<reference evidence="2 3" key="1">
    <citation type="submission" date="2017-11" db="EMBL/GenBank/DDBJ databases">
        <title>Genome sequence of Entomoplasma luminosum PIMN-1 (ATCC 49195).</title>
        <authorList>
            <person name="Lo W.-S."/>
            <person name="Gasparich G.E."/>
            <person name="Kuo C.-H."/>
        </authorList>
    </citation>
    <scope>NUCLEOTIDE SEQUENCE [LARGE SCALE GENOMIC DNA]</scope>
    <source>
        <strain evidence="2 3">PIMN-1</strain>
    </source>
</reference>
<gene>
    <name evidence="2" type="ORF">ELUMI_v1c08500</name>
</gene>
<evidence type="ECO:0000313" key="2">
    <source>
        <dbReference type="EMBL" id="ATZ17571.1"/>
    </source>
</evidence>
<dbReference type="AlphaFoldDB" id="A0A2K8NXU3"/>